<evidence type="ECO:0000256" key="5">
    <source>
        <dbReference type="HAMAP-Rule" id="MF_03007"/>
    </source>
</evidence>
<protein>
    <recommendedName>
        <fullName evidence="5">Eukaryotic translation initiation factor 3 subunit H</fullName>
        <shortName evidence="5">eIF3h</shortName>
    </recommendedName>
    <alternativeName>
        <fullName evidence="5">Eukaryotic translation initiation factor 3 subunit 3</fullName>
    </alternativeName>
    <alternativeName>
        <fullName evidence="5">eIF-3 gamma</fullName>
    </alternativeName>
    <alternativeName>
        <fullName evidence="5">eIF3 p40 subunit</fullName>
    </alternativeName>
</protein>
<evidence type="ECO:0000313" key="8">
    <source>
        <dbReference type="Proteomes" id="UP000694553"/>
    </source>
</evidence>
<feature type="compositionally biased region" description="Low complexity" evidence="6">
    <location>
        <begin position="273"/>
        <end position="295"/>
    </location>
</feature>
<keyword evidence="2 5" id="KW-0396">Initiation factor</keyword>
<dbReference type="AlphaFoldDB" id="A0A8U7P300"/>
<gene>
    <name evidence="5 7" type="primary">EIF3H</name>
    <name evidence="5" type="synonym">EIF3S3</name>
</gene>
<organism evidence="7 8">
    <name type="scientific">Corvus moneduloides</name>
    <name type="common">New Caledonian crow</name>
    <dbReference type="NCBI Taxonomy" id="1196302"/>
    <lineage>
        <taxon>Eukaryota</taxon>
        <taxon>Metazoa</taxon>
        <taxon>Chordata</taxon>
        <taxon>Craniata</taxon>
        <taxon>Vertebrata</taxon>
        <taxon>Euteleostomi</taxon>
        <taxon>Archelosauria</taxon>
        <taxon>Archosauria</taxon>
        <taxon>Dinosauria</taxon>
        <taxon>Saurischia</taxon>
        <taxon>Theropoda</taxon>
        <taxon>Coelurosauria</taxon>
        <taxon>Aves</taxon>
        <taxon>Neognathae</taxon>
        <taxon>Neoaves</taxon>
        <taxon>Telluraves</taxon>
        <taxon>Australaves</taxon>
        <taxon>Passeriformes</taxon>
        <taxon>Corvoidea</taxon>
        <taxon>Corvidae</taxon>
        <taxon>Corvus</taxon>
    </lineage>
</organism>
<dbReference type="GO" id="GO:0008237">
    <property type="term" value="F:metallopeptidase activity"/>
    <property type="evidence" value="ECO:0007669"/>
    <property type="project" value="InterPro"/>
</dbReference>
<dbReference type="Pfam" id="PF19445">
    <property type="entry name" value="eIF3h_C"/>
    <property type="match status" value="1"/>
</dbReference>
<feature type="compositionally biased region" description="Low complexity" evidence="6">
    <location>
        <begin position="164"/>
        <end position="177"/>
    </location>
</feature>
<comment type="function">
    <text evidence="4">Component of the eukaryotic translation initiation factor 3 (eIF-3) complex, which is required for several steps in the initiation of protein synthesis. The eIF-3 complex associates with the 40S ribosome and facilitates the recruitment of eIF-1, eIF-1A, eIF-2:GTP:methionyl-tRNAi and eIF-5 to form the 43S pre-initiation complex (43S PIC). The eIF-3 complex stimulates mRNA recruitment to the 43S PIC and scanning of the mRNA for AUG recognition. The eIF-3 complex is also required for disassembly and recycling of post-termination ribosomal complexes and subsequently prevents premature joining of the 40S and 60S ribosomal subunits prior to initiation. The eIF-3 complex specifically targets and initiates translation of a subset of mRNAs involved in cell proliferation, including cell cycling, differentiation and apoptosis, and uses different modes of RNA stem-loop binding to exert either translational activation or repression.</text>
</comment>
<dbReference type="InterPro" id="IPR050242">
    <property type="entry name" value="JAMM_MPN+_peptidase_M67A"/>
</dbReference>
<dbReference type="HAMAP" id="MF_03007">
    <property type="entry name" value="eIF3h"/>
    <property type="match status" value="1"/>
</dbReference>
<dbReference type="InterPro" id="IPR027524">
    <property type="entry name" value="eIF3h"/>
</dbReference>
<evidence type="ECO:0000256" key="2">
    <source>
        <dbReference type="ARBA" id="ARBA00022540"/>
    </source>
</evidence>
<dbReference type="Gene3D" id="3.40.140.10">
    <property type="entry name" value="Cytidine Deaminase, domain 2"/>
    <property type="match status" value="1"/>
</dbReference>
<accession>A0A8U7P300</accession>
<evidence type="ECO:0000313" key="7">
    <source>
        <dbReference type="Ensembl" id="ENSCMUP00000030737.1"/>
    </source>
</evidence>
<feature type="compositionally biased region" description="Low complexity" evidence="6">
    <location>
        <begin position="128"/>
        <end position="142"/>
    </location>
</feature>
<dbReference type="Proteomes" id="UP000694553">
    <property type="component" value="Unassembled WGS sequence"/>
</dbReference>
<evidence type="ECO:0000256" key="1">
    <source>
        <dbReference type="ARBA" id="ARBA00022490"/>
    </source>
</evidence>
<comment type="similarity">
    <text evidence="5">Belongs to the eIF-3 subunit H family.</text>
</comment>
<comment type="subunit">
    <text evidence="5">Component of the eukaryotic translation initiation factor 3 (eIF-3) complex, which is composed of 13 subunits: EIF3A, EIF3B, EIF3C, EIF3D, EIF3E, EIF3F, EIF3G, EIF3H, EIF3I, EIF3J, EIF3K, EIF3L and EIF3M.</text>
</comment>
<dbReference type="SMART" id="SM00232">
    <property type="entry name" value="JAB_MPN"/>
    <property type="match status" value="1"/>
</dbReference>
<dbReference type="InterPro" id="IPR045810">
    <property type="entry name" value="eIF3h_C"/>
</dbReference>
<comment type="subcellular location">
    <subcellularLocation>
        <location evidence="5">Cytoplasm</location>
    </subcellularLocation>
</comment>
<keyword evidence="8" id="KW-1185">Reference proteome</keyword>
<feature type="compositionally biased region" description="Basic residues" evidence="6">
    <location>
        <begin position="180"/>
        <end position="196"/>
    </location>
</feature>
<keyword evidence="1 5" id="KW-0963">Cytoplasm</keyword>
<dbReference type="PROSITE" id="PS50249">
    <property type="entry name" value="MPN"/>
    <property type="match status" value="1"/>
</dbReference>
<reference evidence="7" key="2">
    <citation type="submission" date="2025-08" db="UniProtKB">
        <authorList>
            <consortium name="Ensembl"/>
        </authorList>
    </citation>
    <scope>IDENTIFICATION</scope>
</reference>
<dbReference type="GO" id="GO:0005852">
    <property type="term" value="C:eukaryotic translation initiation factor 3 complex"/>
    <property type="evidence" value="ECO:0007669"/>
    <property type="project" value="UniProtKB-UniRule"/>
</dbReference>
<dbReference type="Pfam" id="PF01398">
    <property type="entry name" value="JAB"/>
    <property type="match status" value="1"/>
</dbReference>
<name>A0A8U7P300_CORMO</name>
<reference evidence="8" key="1">
    <citation type="submission" date="2019-10" db="EMBL/GenBank/DDBJ databases">
        <title>Corvus moneduloides (New Caledonian crow) genome, bCorMon1, primary haplotype.</title>
        <authorList>
            <person name="Rutz C."/>
            <person name="Fungtammasan C."/>
            <person name="Mountcastle J."/>
            <person name="Formenti G."/>
            <person name="Chow W."/>
            <person name="Howe K."/>
            <person name="Steele M.P."/>
            <person name="Fernandes J."/>
            <person name="Gilbert M.T.P."/>
            <person name="Fedrigo O."/>
            <person name="Jarvis E.D."/>
            <person name="Gemmell N."/>
        </authorList>
    </citation>
    <scope>NUCLEOTIDE SEQUENCE [LARGE SCALE GENOMIC DNA]</scope>
</reference>
<dbReference type="FunFam" id="3.40.140.10:FF:000020">
    <property type="entry name" value="Eukaryotic translation initiation factor 3 subunit H"/>
    <property type="match status" value="1"/>
</dbReference>
<dbReference type="PANTHER" id="PTHR10410">
    <property type="entry name" value="EUKARYOTIC TRANSLATION INITIATION FACTOR 3 -RELATED"/>
    <property type="match status" value="1"/>
</dbReference>
<feature type="region of interest" description="Disordered" evidence="6">
    <location>
        <begin position="81"/>
        <end position="302"/>
    </location>
</feature>
<evidence type="ECO:0000256" key="3">
    <source>
        <dbReference type="ARBA" id="ARBA00022917"/>
    </source>
</evidence>
<dbReference type="InterPro" id="IPR000555">
    <property type="entry name" value="JAMM/MPN+_dom"/>
</dbReference>
<evidence type="ECO:0000256" key="6">
    <source>
        <dbReference type="SAM" id="MobiDB-lite"/>
    </source>
</evidence>
<dbReference type="Ensembl" id="ENSCMUT00000031403.1">
    <property type="protein sequence ID" value="ENSCMUP00000030737.1"/>
    <property type="gene ID" value="ENSCMUG00000005333.2"/>
</dbReference>
<feature type="compositionally biased region" description="Low complexity" evidence="6">
    <location>
        <begin position="560"/>
        <end position="578"/>
    </location>
</feature>
<keyword evidence="3 5" id="KW-0648">Protein biosynthesis</keyword>
<feature type="compositionally biased region" description="Pro residues" evidence="6">
    <location>
        <begin position="95"/>
        <end position="106"/>
    </location>
</feature>
<comment type="function">
    <text evidence="5">Component of the eukaryotic translation initiation factor 3 (eIF-3) complex, which is involved in protein synthesis of a specialized repertoire of mRNAs and, together with other initiation factors, stimulates binding of mRNA and methionyl-tRNAi to the 40S ribosome. The eIF-3 complex specifically targets and initiates translation of a subset of mRNAs involved in cell proliferation.</text>
</comment>
<dbReference type="GO" id="GO:0003743">
    <property type="term" value="F:translation initiation factor activity"/>
    <property type="evidence" value="ECO:0007669"/>
    <property type="project" value="UniProtKB-UniRule"/>
</dbReference>
<reference evidence="7" key="3">
    <citation type="submission" date="2025-09" db="UniProtKB">
        <authorList>
            <consortium name="Ensembl"/>
        </authorList>
    </citation>
    <scope>IDENTIFICATION</scope>
</reference>
<dbReference type="CDD" id="cd08065">
    <property type="entry name" value="MPN_eIF3h"/>
    <property type="match status" value="1"/>
</dbReference>
<feature type="region of interest" description="Disordered" evidence="6">
    <location>
        <begin position="560"/>
        <end position="604"/>
    </location>
</feature>
<dbReference type="GO" id="GO:0016282">
    <property type="term" value="C:eukaryotic 43S preinitiation complex"/>
    <property type="evidence" value="ECO:0007669"/>
    <property type="project" value="UniProtKB-UniRule"/>
</dbReference>
<sequence>MSLSSTLLSSLVNSYFGNNLALVGCSSSKAGTRQAQEISACPCCYFTNQTRRVGRAWEETHPALPHTAGLPLAPHATFGKAAGSEECSQPLASHPQPPAPPPPQGPGRPERAPRRTAWCRAARRRPGTRAAAPGSGSCCGARPGRRCRPAAPGRARGTGSCACRSPLSSWRVSVSSPPWRPRRRPERPRLPRKLRQARAGPLPESRNRPGSAGAAGPPPESRNRPGSAGAAGPPPESRNRPGSAGAAGPPPESRNRPGSAGAAGPPPESRNRPGSAGACPAEPGPAGVTVRGRGAAPPPEGPTCPSIPAYGQPQGWFTAPCFAVLCWFLPFAEVVLKIIKHYQEEGQGNEVVQGVLLGLVVDDRLEITNCFPFPQHTEDDADFDEVQYQMEMMRSLRHVNIDHLHVGWYQSTYYGSFVTRALLDSQFSYQHAIEESVVLIYDPIKTAQGSLSLKAYRLTPKLMEVCKEKDFSPEALKKANIAYENMFEEVPIVIKNSYLINVMLWELEKKSAVADRHELLSLASSNHLGKSLQLLMDRVDEMSQDIVKYNTYLRNVSKQQQQKHQYQQRRQQENIQRQSRGEPPLPEEDINKLFKPPQPPPRMESLLIAGQINTYCQNIKEFNAQNLGKLFMAQALQDYNN</sequence>
<dbReference type="GO" id="GO:0001732">
    <property type="term" value="P:formation of cytoplasmic translation initiation complex"/>
    <property type="evidence" value="ECO:0007669"/>
    <property type="project" value="UniProtKB-UniRule"/>
</dbReference>
<proteinExistence type="inferred from homology"/>
<evidence type="ECO:0000256" key="4">
    <source>
        <dbReference type="ARBA" id="ARBA00057041"/>
    </source>
</evidence>
<dbReference type="InterPro" id="IPR037518">
    <property type="entry name" value="MPN"/>
</dbReference>
<dbReference type="GO" id="GO:0033290">
    <property type="term" value="C:eukaryotic 48S preinitiation complex"/>
    <property type="evidence" value="ECO:0007669"/>
    <property type="project" value="UniProtKB-UniRule"/>
</dbReference>